<accession>A0A0F9HRB2</accession>
<dbReference type="AlphaFoldDB" id="A0A0F9HRB2"/>
<dbReference type="EMBL" id="LAZR01014345">
    <property type="protein sequence ID" value="KKM17896.1"/>
    <property type="molecule type" value="Genomic_DNA"/>
</dbReference>
<organism evidence="1">
    <name type="scientific">marine sediment metagenome</name>
    <dbReference type="NCBI Taxonomy" id="412755"/>
    <lineage>
        <taxon>unclassified sequences</taxon>
        <taxon>metagenomes</taxon>
        <taxon>ecological metagenomes</taxon>
    </lineage>
</organism>
<gene>
    <name evidence="1" type="ORF">LCGC14_1671160</name>
</gene>
<proteinExistence type="predicted"/>
<comment type="caution">
    <text evidence="1">The sequence shown here is derived from an EMBL/GenBank/DDBJ whole genome shotgun (WGS) entry which is preliminary data.</text>
</comment>
<reference evidence="1" key="1">
    <citation type="journal article" date="2015" name="Nature">
        <title>Complex archaea that bridge the gap between prokaryotes and eukaryotes.</title>
        <authorList>
            <person name="Spang A."/>
            <person name="Saw J.H."/>
            <person name="Jorgensen S.L."/>
            <person name="Zaremba-Niedzwiedzka K."/>
            <person name="Martijn J."/>
            <person name="Lind A.E."/>
            <person name="van Eijk R."/>
            <person name="Schleper C."/>
            <person name="Guy L."/>
            <person name="Ettema T.J."/>
        </authorList>
    </citation>
    <scope>NUCLEOTIDE SEQUENCE</scope>
</reference>
<name>A0A0F9HRB2_9ZZZZ</name>
<sequence>MASLMDTKRKNYEETITYDLKNLFKKRVKIIDVNYYIVMKHINNFILYDSMRDLKVNGEFTGSIISKYQDKVIFSDNIKISESEGIIISQGLLVGFEKDLDKMTAFSKNSDFHFEDSNDNLLEYSVLIPEETMEKYDQGQFSNDFPYTINLLHTAGLLLNDYRFKINHLDFFKGEILKNPVSLILKGIIIADRVVIDHNGDPVFYDCLIVGRDENDELNISYETIVSVDDKVIEFIIILGIEELKI</sequence>
<protein>
    <submittedName>
        <fullName evidence="1">Uncharacterized protein</fullName>
    </submittedName>
</protein>
<evidence type="ECO:0000313" key="1">
    <source>
        <dbReference type="EMBL" id="KKM17896.1"/>
    </source>
</evidence>